<proteinExistence type="predicted"/>
<reference evidence="5" key="3">
    <citation type="submission" date="2022-06" db="UniProtKB">
        <authorList>
            <consortium name="EnsemblMetazoa"/>
        </authorList>
    </citation>
    <scope>IDENTIFICATION</scope>
</reference>
<reference evidence="6" key="1">
    <citation type="journal article" date="2020" name="PLoS Negl. Trop. Dis.">
        <title>High-quality nuclear genome for Sarcoptes scabiei-A critical resource for a neglected parasite.</title>
        <authorList>
            <person name="Korhonen P.K."/>
            <person name="Gasser R.B."/>
            <person name="Ma G."/>
            <person name="Wang T."/>
            <person name="Stroehlein A.J."/>
            <person name="Young N.D."/>
            <person name="Ang C.S."/>
            <person name="Fernando D.D."/>
            <person name="Lu H.C."/>
            <person name="Taylor S."/>
            <person name="Reynolds S.L."/>
            <person name="Mofiz E."/>
            <person name="Najaraj S.H."/>
            <person name="Gowda H."/>
            <person name="Madugundu A."/>
            <person name="Renuse S."/>
            <person name="Holt D."/>
            <person name="Pandey A."/>
            <person name="Papenfuss A.T."/>
            <person name="Fischer K."/>
        </authorList>
    </citation>
    <scope>NUCLEOTIDE SEQUENCE [LARGE SCALE GENOMIC DNA]</scope>
</reference>
<dbReference type="Pfam" id="PF01424">
    <property type="entry name" value="R3H"/>
    <property type="match status" value="1"/>
</dbReference>
<dbReference type="AlphaFoldDB" id="A0A834R8P3"/>
<evidence type="ECO:0000256" key="2">
    <source>
        <dbReference type="SAM" id="MobiDB-lite"/>
    </source>
</evidence>
<dbReference type="InterPro" id="IPR036867">
    <property type="entry name" value="R3H_dom_sf"/>
</dbReference>
<dbReference type="Proteomes" id="UP000070412">
    <property type="component" value="Unassembled WGS sequence"/>
</dbReference>
<evidence type="ECO:0000313" key="4">
    <source>
        <dbReference type="EMBL" id="KAF7491764.1"/>
    </source>
</evidence>
<protein>
    <submittedName>
        <fullName evidence="4">Sperm-associated antigen 7 -like protein</fullName>
    </submittedName>
</protein>
<sequence length="215" mass="25326">MDLLGSILDSMEKPPQLKQDVMRKKQQEKFEKLQQQEKEKLRKFRSDIEKRLVEMKENVNIEKIEFESMEKLHRTIVHDTADKHGLIVYSFGIEGCDRHCVVYKKEFKPSDKELEALRRGIDPYEQKLKDLQEEMQQKADNNISRNSFKEKDIPMNPNSNYKLKYANLIGLDAGEAAAKATKPNEQFGMVPSSNKRDLRSIEQILDDNRKKRRKE</sequence>
<dbReference type="EMBL" id="WVUK01000058">
    <property type="protein sequence ID" value="KAF7491764.1"/>
    <property type="molecule type" value="Genomic_DNA"/>
</dbReference>
<evidence type="ECO:0000313" key="5">
    <source>
        <dbReference type="EnsemblMetazoa" id="KAF7491764.1"/>
    </source>
</evidence>
<feature type="region of interest" description="Disordered" evidence="2">
    <location>
        <begin position="180"/>
        <end position="215"/>
    </location>
</feature>
<dbReference type="PANTHER" id="PTHR13498">
    <property type="entry name" value="SPERM ASSOCIATED ANTIGEN 7"/>
    <property type="match status" value="1"/>
</dbReference>
<evidence type="ECO:0000256" key="1">
    <source>
        <dbReference type="SAM" id="Coils"/>
    </source>
</evidence>
<dbReference type="InterPro" id="IPR017330">
    <property type="entry name" value="SPAG7"/>
</dbReference>
<dbReference type="OrthoDB" id="5979509at2759"/>
<evidence type="ECO:0000259" key="3">
    <source>
        <dbReference type="PROSITE" id="PS51061"/>
    </source>
</evidence>
<gene>
    <name evidence="4" type="ORF">SSS_4191</name>
</gene>
<dbReference type="SMART" id="SM00393">
    <property type="entry name" value="R3H"/>
    <property type="match status" value="1"/>
</dbReference>
<dbReference type="PROSITE" id="PS51061">
    <property type="entry name" value="R3H"/>
    <property type="match status" value="1"/>
</dbReference>
<reference evidence="4" key="2">
    <citation type="submission" date="2020-01" db="EMBL/GenBank/DDBJ databases">
        <authorList>
            <person name="Korhonen P.K.K."/>
            <person name="Guangxu M.G."/>
            <person name="Wang T.W."/>
            <person name="Stroehlein A.J.S."/>
            <person name="Young N.D."/>
            <person name="Ang C.-S.A."/>
            <person name="Fernando D.W.F."/>
            <person name="Lu H.L."/>
            <person name="Taylor S.T."/>
            <person name="Ehtesham M.E.M."/>
            <person name="Najaraj S.H.N."/>
            <person name="Harsha G.H.G."/>
            <person name="Madugundu A.M."/>
            <person name="Renuse S.R."/>
            <person name="Holt D.H."/>
            <person name="Pandey A.P."/>
            <person name="Papenfuss A.P."/>
            <person name="Gasser R.B.G."/>
            <person name="Fischer K.F."/>
        </authorList>
    </citation>
    <scope>NUCLEOTIDE SEQUENCE</scope>
    <source>
        <strain evidence="4">SSS_KF_BRIS2020</strain>
    </source>
</reference>
<dbReference type="PANTHER" id="PTHR13498:SF3">
    <property type="entry name" value="SPERM-ASSOCIATED ANTIGEN 7"/>
    <property type="match status" value="1"/>
</dbReference>
<keyword evidence="1" id="KW-0175">Coiled coil</keyword>
<evidence type="ECO:0000313" key="6">
    <source>
        <dbReference type="Proteomes" id="UP000070412"/>
    </source>
</evidence>
<dbReference type="GO" id="GO:0003676">
    <property type="term" value="F:nucleic acid binding"/>
    <property type="evidence" value="ECO:0007669"/>
    <property type="project" value="UniProtKB-UniRule"/>
</dbReference>
<dbReference type="EnsemblMetazoa" id="SSS_4191s_mrna">
    <property type="protein sequence ID" value="KAF7491764.1"/>
    <property type="gene ID" value="SSS_4191"/>
</dbReference>
<organism evidence="4">
    <name type="scientific">Sarcoptes scabiei</name>
    <name type="common">Itch mite</name>
    <name type="synonym">Acarus scabiei</name>
    <dbReference type="NCBI Taxonomy" id="52283"/>
    <lineage>
        <taxon>Eukaryota</taxon>
        <taxon>Metazoa</taxon>
        <taxon>Ecdysozoa</taxon>
        <taxon>Arthropoda</taxon>
        <taxon>Chelicerata</taxon>
        <taxon>Arachnida</taxon>
        <taxon>Acari</taxon>
        <taxon>Acariformes</taxon>
        <taxon>Sarcoptiformes</taxon>
        <taxon>Astigmata</taxon>
        <taxon>Psoroptidia</taxon>
        <taxon>Sarcoptoidea</taxon>
        <taxon>Sarcoptidae</taxon>
        <taxon>Sarcoptinae</taxon>
        <taxon>Sarcoptes</taxon>
    </lineage>
</organism>
<dbReference type="Gene3D" id="3.30.1370.50">
    <property type="entry name" value="R3H-like domain"/>
    <property type="match status" value="1"/>
</dbReference>
<keyword evidence="6" id="KW-1185">Reference proteome</keyword>
<accession>A0A834R8P3</accession>
<feature type="coiled-coil region" evidence="1">
    <location>
        <begin position="114"/>
        <end position="141"/>
    </location>
</feature>
<name>A0A834R8P3_SARSC</name>
<feature type="coiled-coil region" evidence="1">
    <location>
        <begin position="23"/>
        <end position="65"/>
    </location>
</feature>
<dbReference type="InterPro" id="IPR001374">
    <property type="entry name" value="R3H_dom"/>
</dbReference>
<dbReference type="SUPFAM" id="SSF82708">
    <property type="entry name" value="R3H domain"/>
    <property type="match status" value="1"/>
</dbReference>
<feature type="domain" description="R3H" evidence="3">
    <location>
        <begin position="42"/>
        <end position="106"/>
    </location>
</feature>